<evidence type="ECO:0000313" key="3">
    <source>
        <dbReference type="Proteomes" id="UP001230035"/>
    </source>
</evidence>
<dbReference type="GO" id="GO:0016757">
    <property type="term" value="F:glycosyltransferase activity"/>
    <property type="evidence" value="ECO:0007669"/>
    <property type="project" value="UniProtKB-KW"/>
</dbReference>
<protein>
    <submittedName>
        <fullName evidence="2">Glycosyltransferase family A protein</fullName>
        <ecNumber evidence="2">2.4.-.-</ecNumber>
    </submittedName>
</protein>
<dbReference type="RefSeq" id="WP_283239351.1">
    <property type="nucleotide sequence ID" value="NZ_JASGBP010000005.1"/>
</dbReference>
<dbReference type="SUPFAM" id="SSF53448">
    <property type="entry name" value="Nucleotide-diphospho-sugar transferases"/>
    <property type="match status" value="1"/>
</dbReference>
<keyword evidence="3" id="KW-1185">Reference proteome</keyword>
<dbReference type="EMBL" id="JASGBP010000005">
    <property type="protein sequence ID" value="MDI9257676.1"/>
    <property type="molecule type" value="Genomic_DNA"/>
</dbReference>
<reference evidence="2 3" key="1">
    <citation type="submission" date="2023-05" db="EMBL/GenBank/DDBJ databases">
        <title>Flavobacterium sedimenti sp. nov., isolated from the sediment.</title>
        <authorList>
            <person name="Wu N."/>
        </authorList>
    </citation>
    <scope>NUCLEOTIDE SEQUENCE [LARGE SCALE GENOMIC DNA]</scope>
    <source>
        <strain evidence="2 3">YZ-48</strain>
    </source>
</reference>
<evidence type="ECO:0000259" key="1">
    <source>
        <dbReference type="Pfam" id="PF00535"/>
    </source>
</evidence>
<feature type="domain" description="Glycosyltransferase 2-like" evidence="1">
    <location>
        <begin position="40"/>
        <end position="147"/>
    </location>
</feature>
<keyword evidence="2" id="KW-0808">Transferase</keyword>
<dbReference type="Pfam" id="PF00535">
    <property type="entry name" value="Glycos_transf_2"/>
    <property type="match status" value="1"/>
</dbReference>
<dbReference type="Gene3D" id="3.90.550.10">
    <property type="entry name" value="Spore Coat Polysaccharide Biosynthesis Protein SpsA, Chain A"/>
    <property type="match status" value="1"/>
</dbReference>
<dbReference type="InterPro" id="IPR029044">
    <property type="entry name" value="Nucleotide-diphossugar_trans"/>
</dbReference>
<dbReference type="Proteomes" id="UP001230035">
    <property type="component" value="Unassembled WGS sequence"/>
</dbReference>
<proteinExistence type="predicted"/>
<sequence>MRVGTNPKIGQSLPLSDYFHQVIVPVYIPDNEGYFKDSFEVFKISLASLLKTCHAKTYIAVVNNGSCSEVVSYLHDLYQKGSIHELLHTPNIGKVNAVNKALMGSSFPWVTVADADVLFLNGWQQAVYTVFNAFPKAGAVCTTPNSRAFKRLTENIFFDCFFSRSLRFTAVKNSQAMVRFLDSIGNPMELRPIHLQKYLTVNHDQVSAVVGAGHYVCTYKRKALPECGFGNVNTLLGKKVMDAIDTAIVRKGYWRLSTAENYTYHMGNVAEAWMTEELNRLQQERQEVPAPQEVVVRFSPLLNGFKMNVFGKILFSRQLFWKNFLRFKGLKKEEAKYY</sequence>
<accession>A0ABT6XRI8</accession>
<organism evidence="2 3">
    <name type="scientific">Flavobacterium sedimenticola</name>
    <dbReference type="NCBI Taxonomy" id="3043286"/>
    <lineage>
        <taxon>Bacteria</taxon>
        <taxon>Pseudomonadati</taxon>
        <taxon>Bacteroidota</taxon>
        <taxon>Flavobacteriia</taxon>
        <taxon>Flavobacteriales</taxon>
        <taxon>Flavobacteriaceae</taxon>
        <taxon>Flavobacterium</taxon>
    </lineage>
</organism>
<gene>
    <name evidence="2" type="ORF">QHT84_09650</name>
</gene>
<evidence type="ECO:0000313" key="2">
    <source>
        <dbReference type="EMBL" id="MDI9257676.1"/>
    </source>
</evidence>
<name>A0ABT6XRI8_9FLAO</name>
<dbReference type="InterPro" id="IPR001173">
    <property type="entry name" value="Glyco_trans_2-like"/>
</dbReference>
<dbReference type="CDD" id="cd00761">
    <property type="entry name" value="Glyco_tranf_GTA_type"/>
    <property type="match status" value="1"/>
</dbReference>
<keyword evidence="2" id="KW-0328">Glycosyltransferase</keyword>
<dbReference type="EC" id="2.4.-.-" evidence="2"/>
<comment type="caution">
    <text evidence="2">The sequence shown here is derived from an EMBL/GenBank/DDBJ whole genome shotgun (WGS) entry which is preliminary data.</text>
</comment>